<dbReference type="Gene3D" id="3.40.50.720">
    <property type="entry name" value="NAD(P)-binding Rossmann-like Domain"/>
    <property type="match status" value="1"/>
</dbReference>
<dbReference type="PANTHER" id="PTHR42760:SF115">
    <property type="entry name" value="3-OXOACYL-[ACYL-CARRIER-PROTEIN] REDUCTASE FABG"/>
    <property type="match status" value="1"/>
</dbReference>
<dbReference type="GO" id="GO:0016616">
    <property type="term" value="F:oxidoreductase activity, acting on the CH-OH group of donors, NAD or NADP as acceptor"/>
    <property type="evidence" value="ECO:0007669"/>
    <property type="project" value="TreeGrafter"/>
</dbReference>
<comment type="similarity">
    <text evidence="1">Belongs to the short-chain dehydrogenases/reductases (SDR) family.</text>
</comment>
<feature type="domain" description="Ketoreductase" evidence="3">
    <location>
        <begin position="10"/>
        <end position="192"/>
    </location>
</feature>
<accession>A0A090G193</accession>
<dbReference type="EMBL" id="CCMZ01000037">
    <property type="protein sequence ID" value="CDX24798.1"/>
    <property type="molecule type" value="Genomic_DNA"/>
</dbReference>
<proteinExistence type="inferred from homology"/>
<dbReference type="SMART" id="SM00822">
    <property type="entry name" value="PKS_KR"/>
    <property type="match status" value="1"/>
</dbReference>
<dbReference type="PANTHER" id="PTHR42760">
    <property type="entry name" value="SHORT-CHAIN DEHYDROGENASES/REDUCTASES FAMILY MEMBER"/>
    <property type="match status" value="1"/>
</dbReference>
<dbReference type="InterPro" id="IPR020904">
    <property type="entry name" value="Sc_DH/Rdtase_CS"/>
</dbReference>
<evidence type="ECO:0000313" key="4">
    <source>
        <dbReference type="EMBL" id="CDX24798.1"/>
    </source>
</evidence>
<dbReference type="Pfam" id="PF13561">
    <property type="entry name" value="adh_short_C2"/>
    <property type="match status" value="1"/>
</dbReference>
<reference evidence="5" key="1">
    <citation type="submission" date="2014-08" db="EMBL/GenBank/DDBJ databases">
        <authorList>
            <person name="Moulin L."/>
        </authorList>
    </citation>
    <scope>NUCLEOTIDE SEQUENCE [LARGE SCALE GENOMIC DNA]</scope>
</reference>
<dbReference type="PRINTS" id="PR00080">
    <property type="entry name" value="SDRFAMILY"/>
</dbReference>
<dbReference type="PROSITE" id="PS00061">
    <property type="entry name" value="ADH_SHORT"/>
    <property type="match status" value="1"/>
</dbReference>
<keyword evidence="5" id="KW-1185">Reference proteome</keyword>
<evidence type="ECO:0000259" key="3">
    <source>
        <dbReference type="SMART" id="SM00822"/>
    </source>
</evidence>
<dbReference type="Proteomes" id="UP000045285">
    <property type="component" value="Unassembled WGS sequence"/>
</dbReference>
<organism evidence="4 5">
    <name type="scientific">Mesorhizobium plurifarium</name>
    <dbReference type="NCBI Taxonomy" id="69974"/>
    <lineage>
        <taxon>Bacteria</taxon>
        <taxon>Pseudomonadati</taxon>
        <taxon>Pseudomonadota</taxon>
        <taxon>Alphaproteobacteria</taxon>
        <taxon>Hyphomicrobiales</taxon>
        <taxon>Phyllobacteriaceae</taxon>
        <taxon>Mesorhizobium</taxon>
    </lineage>
</organism>
<keyword evidence="2" id="KW-0560">Oxidoreductase</keyword>
<protein>
    <submittedName>
        <fullName evidence="4">Short-chain dehydrogenase/reductase SDR</fullName>
    </submittedName>
</protein>
<dbReference type="InterPro" id="IPR057326">
    <property type="entry name" value="KR_dom"/>
</dbReference>
<evidence type="ECO:0000313" key="5">
    <source>
        <dbReference type="Proteomes" id="UP000045285"/>
    </source>
</evidence>
<evidence type="ECO:0000256" key="1">
    <source>
        <dbReference type="ARBA" id="ARBA00006484"/>
    </source>
</evidence>
<dbReference type="SUPFAM" id="SSF51735">
    <property type="entry name" value="NAD(P)-binding Rossmann-fold domains"/>
    <property type="match status" value="1"/>
</dbReference>
<sequence length="260" mass="27725">MNNPFSLDGKVVLITGSTRGLGWASAQAAAEAGATVILHGRSEAAGKARKQELEARGLRADYLAFEMADRNAVTAAIPTIVQRHGSIWGLVNNAGMLLHNTIWDETVDTYEKMMAVHMIAPFLLTKAAAAEMRKVDAVDRGRIVNISSIAFSSPRAGICNYTSAKGAIVGFTRAASAELGSFGIRVNAIAPGYFVTEINKERLADESFANKIKVRTPAARWGDPSELGGPTVFLLSNASSYVNGQLLFVDGGMSHFLHSV</sequence>
<dbReference type="FunFam" id="3.40.50.720:FF:000084">
    <property type="entry name" value="Short-chain dehydrogenase reductase"/>
    <property type="match status" value="1"/>
</dbReference>
<name>A0A090G193_MESPL</name>
<dbReference type="AlphaFoldDB" id="A0A090G193"/>
<dbReference type="InterPro" id="IPR002347">
    <property type="entry name" value="SDR_fam"/>
</dbReference>
<dbReference type="PRINTS" id="PR00081">
    <property type="entry name" value="GDHRDH"/>
</dbReference>
<dbReference type="InterPro" id="IPR036291">
    <property type="entry name" value="NAD(P)-bd_dom_sf"/>
</dbReference>
<evidence type="ECO:0000256" key="2">
    <source>
        <dbReference type="ARBA" id="ARBA00023002"/>
    </source>
</evidence>
<gene>
    <name evidence="4" type="ORF">MPL3356_420023</name>
</gene>